<reference evidence="1 2" key="1">
    <citation type="submission" date="2021-04" db="EMBL/GenBank/DDBJ databases">
        <title>Draft genome sequence of Paenibacillus cisolokensis, LC2-13A.</title>
        <authorList>
            <person name="Uke A."/>
            <person name="Chhe C."/>
            <person name="Baramee S."/>
            <person name="Kosugi A."/>
        </authorList>
    </citation>
    <scope>NUCLEOTIDE SEQUENCE [LARGE SCALE GENOMIC DNA]</scope>
    <source>
        <strain evidence="1 2">LC2-13A</strain>
    </source>
</reference>
<proteinExistence type="predicted"/>
<comment type="caution">
    <text evidence="1">The sequence shown here is derived from an EMBL/GenBank/DDBJ whole genome shotgun (WGS) entry which is preliminary data.</text>
</comment>
<accession>A0ABQ4NE11</accession>
<evidence type="ECO:0000313" key="1">
    <source>
        <dbReference type="EMBL" id="GIQ66464.1"/>
    </source>
</evidence>
<protein>
    <recommendedName>
        <fullName evidence="3">VCBS repeat-containing protein</fullName>
    </recommendedName>
</protein>
<evidence type="ECO:0000313" key="2">
    <source>
        <dbReference type="Proteomes" id="UP000680304"/>
    </source>
</evidence>
<evidence type="ECO:0008006" key="3">
    <source>
        <dbReference type="Google" id="ProtNLM"/>
    </source>
</evidence>
<dbReference type="Gene3D" id="2.130.10.130">
    <property type="entry name" value="Integrin alpha, N-terminal"/>
    <property type="match status" value="1"/>
</dbReference>
<dbReference type="InterPro" id="IPR028994">
    <property type="entry name" value="Integrin_alpha_N"/>
</dbReference>
<name>A0ABQ4NE11_9BACL</name>
<organism evidence="1 2">
    <name type="scientific">Paenibacillus cisolokensis</name>
    <dbReference type="NCBI Taxonomy" id="1658519"/>
    <lineage>
        <taxon>Bacteria</taxon>
        <taxon>Bacillati</taxon>
        <taxon>Bacillota</taxon>
        <taxon>Bacilli</taxon>
        <taxon>Bacillales</taxon>
        <taxon>Paenibacillaceae</taxon>
        <taxon>Paenibacillus</taxon>
    </lineage>
</organism>
<dbReference type="Proteomes" id="UP000680304">
    <property type="component" value="Unassembled WGS sequence"/>
</dbReference>
<dbReference type="EMBL" id="BOVJ01000184">
    <property type="protein sequence ID" value="GIQ66464.1"/>
    <property type="molecule type" value="Genomic_DNA"/>
</dbReference>
<keyword evidence="2" id="KW-1185">Reference proteome</keyword>
<sequence length="459" mass="51293">MLTVLILLTGCDYTSAPADLLQAPAMAPDKQQLAEAVAAALPAHSKLTLPYADDRLEAIRRIDLDGDGVEEAIVTYLNEFSTPELLIMKQSNNGSGWTAWAVINEPLVTGLIWLRIADLDDDGRKEILVGWSRSTGEAKLLAVYRLDEGQLNRDNEGIPVLQSVSGLDYAAAAVGDADGDGFVETAVVTENANTQEQLLTVYKYRGGKLQPVSRLPLFNGVNGYHRLAVGKVAPDRYGIVAEGSVGAHSWYTSLIGWKDGRLVQIYPAPREWETAFNPYGVRSSDRNGDGIIELQRLKAAPGQNASMAETYFISEWLQWTGDEDQPFQLVAEEYTDYNYDFSIRIPNRWHNSYTISRPAETQPYGLASFDYHNPETGAQATWWTLYAIPGENYADIEEEWQQNSRHYLFLREAGGIVYAALFAGEPPEHWSDEEKEAYRALIPDKEQLRSMFRLELAEQ</sequence>
<gene>
    <name evidence="1" type="ORF">PACILC2_50320</name>
</gene>
<dbReference type="SUPFAM" id="SSF69318">
    <property type="entry name" value="Integrin alpha N-terminal domain"/>
    <property type="match status" value="1"/>
</dbReference>